<organism evidence="2 3">
    <name type="scientific">Rhodomicrobium udaipurense</name>
    <dbReference type="NCBI Taxonomy" id="1202716"/>
    <lineage>
        <taxon>Bacteria</taxon>
        <taxon>Pseudomonadati</taxon>
        <taxon>Pseudomonadota</taxon>
        <taxon>Alphaproteobacteria</taxon>
        <taxon>Hyphomicrobiales</taxon>
        <taxon>Hyphomicrobiaceae</taxon>
        <taxon>Rhodomicrobium</taxon>
    </lineage>
</organism>
<keyword evidence="3" id="KW-1185">Reference proteome</keyword>
<dbReference type="EMBL" id="JAEMUK010000079">
    <property type="protein sequence ID" value="MBJ7544425.1"/>
    <property type="molecule type" value="Genomic_DNA"/>
</dbReference>
<proteinExistence type="predicted"/>
<dbReference type="InterPro" id="IPR010179">
    <property type="entry name" value="CRISPR-assoc_prot_Cse3"/>
</dbReference>
<sequence length="272" mass="29887">MSALYFSRARLRAGRGEALAPLANALLGAAKGDAIAQAHRIVWMLFNDGSERPIVDASGKERLFLWREKSPGEYYILSRETPDNRHGLFDLDTQEFAPNIQPGDTLRFSLRANPVVSLKPARKAGEGDGKGRVRGKRCDIVMAALKPFEGKRTRDERTEPTDEERLKPTERAEKREAETAKAARAWLEAQGHKAGFALVPNPDAEGDKVFLAASNYETVRIPRIRGAGATFGVLDFEGLIEIADPALFLARLPDGFGKAKAFGCGLMLIRRG</sequence>
<dbReference type="Proteomes" id="UP000623250">
    <property type="component" value="Unassembled WGS sequence"/>
</dbReference>
<reference evidence="2 3" key="1">
    <citation type="submission" date="2020-12" db="EMBL/GenBank/DDBJ databases">
        <title>Revised draft genomes of Rhodomicrobium vannielii ATCC 17100 and Rhodomicrobium udaipurense JA643.</title>
        <authorList>
            <person name="Conners E.M."/>
            <person name="Davenport E.J."/>
            <person name="Bose A."/>
        </authorList>
    </citation>
    <scope>NUCLEOTIDE SEQUENCE [LARGE SCALE GENOMIC DNA]</scope>
    <source>
        <strain evidence="2 3">JA643</strain>
    </source>
</reference>
<dbReference type="AlphaFoldDB" id="A0A8I1GEC5"/>
<evidence type="ECO:0000313" key="2">
    <source>
        <dbReference type="EMBL" id="MBJ7544425.1"/>
    </source>
</evidence>
<evidence type="ECO:0000256" key="1">
    <source>
        <dbReference type="SAM" id="MobiDB-lite"/>
    </source>
</evidence>
<comment type="caution">
    <text evidence="2">The sequence shown here is derived from an EMBL/GenBank/DDBJ whole genome shotgun (WGS) entry which is preliminary data.</text>
</comment>
<gene>
    <name evidence="2" type="primary">cas6e</name>
    <name evidence="2" type="ORF">JDN41_12795</name>
</gene>
<dbReference type="RefSeq" id="WP_199502485.1">
    <property type="nucleotide sequence ID" value="NZ_JAEMUK010000079.1"/>
</dbReference>
<dbReference type="SUPFAM" id="SSF117987">
    <property type="entry name" value="CRISPR-associated protein"/>
    <property type="match status" value="1"/>
</dbReference>
<accession>A0A8I1GEC5</accession>
<feature type="region of interest" description="Disordered" evidence="1">
    <location>
        <begin position="149"/>
        <end position="176"/>
    </location>
</feature>
<dbReference type="SMART" id="SM01101">
    <property type="entry name" value="CRISPR_assoc"/>
    <property type="match status" value="1"/>
</dbReference>
<dbReference type="Gene3D" id="3.30.70.1200">
    <property type="entry name" value="Crispr-associated protein, domain 1"/>
    <property type="match status" value="1"/>
</dbReference>
<name>A0A8I1GEC5_9HYPH</name>
<dbReference type="Gene3D" id="3.30.70.1210">
    <property type="entry name" value="Crispr-associated protein, domain 2"/>
    <property type="match status" value="1"/>
</dbReference>
<dbReference type="Pfam" id="PF08798">
    <property type="entry name" value="CRISPR_assoc"/>
    <property type="match status" value="1"/>
</dbReference>
<dbReference type="NCBIfam" id="TIGR01907">
    <property type="entry name" value="casE_Cse3"/>
    <property type="match status" value="1"/>
</dbReference>
<evidence type="ECO:0000313" key="3">
    <source>
        <dbReference type="Proteomes" id="UP000623250"/>
    </source>
</evidence>
<protein>
    <submittedName>
        <fullName evidence="2">Type I-E CRISPR-associated protein Cas6/Cse3/CasE</fullName>
    </submittedName>
</protein>